<dbReference type="EMBL" id="BMTL01000008">
    <property type="protein sequence ID" value="GGR83933.1"/>
    <property type="molecule type" value="Genomic_DNA"/>
</dbReference>
<keyword evidence="6 7" id="KW-0670">Pyruvate</keyword>
<organism evidence="10 11">
    <name type="scientific">Streptomyces humidus</name>
    <dbReference type="NCBI Taxonomy" id="52259"/>
    <lineage>
        <taxon>Bacteria</taxon>
        <taxon>Bacillati</taxon>
        <taxon>Actinomycetota</taxon>
        <taxon>Actinomycetes</taxon>
        <taxon>Kitasatosporales</taxon>
        <taxon>Streptomycetaceae</taxon>
        <taxon>Streptomyces</taxon>
    </lineage>
</organism>
<dbReference type="NCBIfam" id="TIGR03182">
    <property type="entry name" value="PDH_E1_alph_y"/>
    <property type="match status" value="1"/>
</dbReference>
<dbReference type="PANTHER" id="PTHR11516:SF60">
    <property type="entry name" value="PYRUVATE DEHYDROGENASE E1 COMPONENT SUBUNIT ALPHA"/>
    <property type="match status" value="1"/>
</dbReference>
<reference evidence="10" key="1">
    <citation type="journal article" date="2014" name="Int. J. Syst. Evol. Microbiol.">
        <title>Complete genome sequence of Corynebacterium casei LMG S-19264T (=DSM 44701T), isolated from a smear-ripened cheese.</title>
        <authorList>
            <consortium name="US DOE Joint Genome Institute (JGI-PGF)"/>
            <person name="Walter F."/>
            <person name="Albersmeier A."/>
            <person name="Kalinowski J."/>
            <person name="Ruckert C."/>
        </authorList>
    </citation>
    <scope>NUCLEOTIDE SEQUENCE</scope>
    <source>
        <strain evidence="10">JCM 4386</strain>
    </source>
</reference>
<feature type="compositionally biased region" description="Basic and acidic residues" evidence="8">
    <location>
        <begin position="341"/>
        <end position="358"/>
    </location>
</feature>
<proteinExistence type="predicted"/>
<protein>
    <recommendedName>
        <fullName evidence="3 7">Pyruvate dehydrogenase E1 component subunit alpha</fullName>
        <ecNumber evidence="2 7">1.2.4.1</ecNumber>
    </recommendedName>
</protein>
<accession>A0A918FV62</accession>
<evidence type="ECO:0000256" key="5">
    <source>
        <dbReference type="ARBA" id="ARBA00023052"/>
    </source>
</evidence>
<comment type="subunit">
    <text evidence="7">Heterodimer of an alpha and a beta chain.</text>
</comment>
<sequence>MSVARPTRTRKDSAPAKSGKKTPERGAGGRAPAGRPVPGPGSAPDPDPGHRRDLLETMLRIRRFEERCVELYSATKIRGFVHLYIGEEAVAVGVTQALAPEDAVVSTYREHGHALARGIPADAVMAEMYGRTTGCSGGRGGSMHLFDASRRFYGGNAIVAGGLPPAAGLALADRMRGQNRVTCCFFGDGAFAEGEFHETANLAALWRLPLLLVCENNLYAMGTALARHEAQTDLAMRAASYGMVAWTVDGMDVEAVEQAARRAVEGIRTGTGPHFLELRTYRFRAHSMYDPDRYREKQEIEKWKSRDPIELLRDRMRENGELRDKDMARIERRITAEIEHAVEAAEQAPREPVGDLLRHVTSSPAGAVS</sequence>
<evidence type="ECO:0000313" key="10">
    <source>
        <dbReference type="EMBL" id="GGR83933.1"/>
    </source>
</evidence>
<dbReference type="InterPro" id="IPR050642">
    <property type="entry name" value="PDH_E1_Alpha_Subunit"/>
</dbReference>
<reference evidence="10" key="2">
    <citation type="submission" date="2020-09" db="EMBL/GenBank/DDBJ databases">
        <authorList>
            <person name="Sun Q."/>
            <person name="Ohkuma M."/>
        </authorList>
    </citation>
    <scope>NUCLEOTIDE SEQUENCE</scope>
    <source>
        <strain evidence="10">JCM 4386</strain>
    </source>
</reference>
<dbReference type="InterPro" id="IPR001017">
    <property type="entry name" value="DH_E1"/>
</dbReference>
<dbReference type="PANTHER" id="PTHR11516">
    <property type="entry name" value="PYRUVATE DEHYDROGENASE E1 COMPONENT, ALPHA SUBUNIT BACTERIAL AND ORGANELLAR"/>
    <property type="match status" value="1"/>
</dbReference>
<comment type="catalytic activity">
    <reaction evidence="7">
        <text>N(6)-[(R)-lipoyl]-L-lysyl-[protein] + pyruvate + H(+) = N(6)-[(R)-S(8)-acetyldihydrolipoyl]-L-lysyl-[protein] + CO2</text>
        <dbReference type="Rhea" id="RHEA:19189"/>
        <dbReference type="Rhea" id="RHEA-COMP:10474"/>
        <dbReference type="Rhea" id="RHEA-COMP:10478"/>
        <dbReference type="ChEBI" id="CHEBI:15361"/>
        <dbReference type="ChEBI" id="CHEBI:15378"/>
        <dbReference type="ChEBI" id="CHEBI:16526"/>
        <dbReference type="ChEBI" id="CHEBI:83099"/>
        <dbReference type="ChEBI" id="CHEBI:83111"/>
        <dbReference type="EC" id="1.2.4.1"/>
    </reaction>
</comment>
<comment type="function">
    <text evidence="7">The pyruvate dehydrogenase complex catalyzes the overall conversion of pyruvate to acetyl-CoA and CO(2).</text>
</comment>
<dbReference type="GO" id="GO:0000287">
    <property type="term" value="F:magnesium ion binding"/>
    <property type="evidence" value="ECO:0007669"/>
    <property type="project" value="UniProtKB-ARBA"/>
</dbReference>
<dbReference type="AlphaFoldDB" id="A0A918FV62"/>
<name>A0A918FV62_9ACTN</name>
<dbReference type="Proteomes" id="UP000606194">
    <property type="component" value="Unassembled WGS sequence"/>
</dbReference>
<dbReference type="InterPro" id="IPR017597">
    <property type="entry name" value="Pyrv_DH_E1_asu_subgrp-y"/>
</dbReference>
<keyword evidence="5 7" id="KW-0786">Thiamine pyrophosphate</keyword>
<dbReference type="RefSeq" id="WP_190149181.1">
    <property type="nucleotide sequence ID" value="NZ_BMTL01000008.1"/>
</dbReference>
<comment type="caution">
    <text evidence="10">The sequence shown here is derived from an EMBL/GenBank/DDBJ whole genome shotgun (WGS) entry which is preliminary data.</text>
</comment>
<evidence type="ECO:0000256" key="6">
    <source>
        <dbReference type="ARBA" id="ARBA00023317"/>
    </source>
</evidence>
<evidence type="ECO:0000256" key="3">
    <source>
        <dbReference type="ARBA" id="ARBA00014159"/>
    </source>
</evidence>
<dbReference type="InterPro" id="IPR029061">
    <property type="entry name" value="THDP-binding"/>
</dbReference>
<feature type="compositionally biased region" description="Pro residues" evidence="8">
    <location>
        <begin position="35"/>
        <end position="46"/>
    </location>
</feature>
<feature type="compositionally biased region" description="Polar residues" evidence="8">
    <location>
        <begin position="360"/>
        <end position="369"/>
    </location>
</feature>
<dbReference type="EC" id="1.2.4.1" evidence="2 7"/>
<dbReference type="Gene3D" id="3.40.50.970">
    <property type="match status" value="1"/>
</dbReference>
<evidence type="ECO:0000313" key="11">
    <source>
        <dbReference type="Proteomes" id="UP000606194"/>
    </source>
</evidence>
<evidence type="ECO:0000256" key="4">
    <source>
        <dbReference type="ARBA" id="ARBA00023002"/>
    </source>
</evidence>
<evidence type="ECO:0000256" key="8">
    <source>
        <dbReference type="SAM" id="MobiDB-lite"/>
    </source>
</evidence>
<feature type="domain" description="Dehydrogenase E1 component" evidence="9">
    <location>
        <begin position="57"/>
        <end position="351"/>
    </location>
</feature>
<comment type="cofactor">
    <cofactor evidence="1 7">
        <name>thiamine diphosphate</name>
        <dbReference type="ChEBI" id="CHEBI:58937"/>
    </cofactor>
</comment>
<keyword evidence="11" id="KW-1185">Reference proteome</keyword>
<evidence type="ECO:0000259" key="9">
    <source>
        <dbReference type="Pfam" id="PF00676"/>
    </source>
</evidence>
<dbReference type="Pfam" id="PF00676">
    <property type="entry name" value="E1_dh"/>
    <property type="match status" value="1"/>
</dbReference>
<keyword evidence="4 7" id="KW-0560">Oxidoreductase</keyword>
<dbReference type="GO" id="GO:0004739">
    <property type="term" value="F:pyruvate dehydrogenase (acetyl-transferring) activity"/>
    <property type="evidence" value="ECO:0007669"/>
    <property type="project" value="UniProtKB-UniRule"/>
</dbReference>
<feature type="region of interest" description="Disordered" evidence="8">
    <location>
        <begin position="341"/>
        <end position="369"/>
    </location>
</feature>
<evidence type="ECO:0000256" key="1">
    <source>
        <dbReference type="ARBA" id="ARBA00001964"/>
    </source>
</evidence>
<gene>
    <name evidence="7 10" type="primary">pdhA</name>
    <name evidence="10" type="ORF">GCM10010269_23810</name>
</gene>
<dbReference type="CDD" id="cd02000">
    <property type="entry name" value="TPP_E1_PDC_ADC_BCADC"/>
    <property type="match status" value="1"/>
</dbReference>
<evidence type="ECO:0000256" key="2">
    <source>
        <dbReference type="ARBA" id="ARBA00012281"/>
    </source>
</evidence>
<dbReference type="GO" id="GO:0006086">
    <property type="term" value="P:pyruvate decarboxylation to acetyl-CoA"/>
    <property type="evidence" value="ECO:0007669"/>
    <property type="project" value="InterPro"/>
</dbReference>
<feature type="region of interest" description="Disordered" evidence="8">
    <location>
        <begin position="1"/>
        <end position="52"/>
    </location>
</feature>
<evidence type="ECO:0000256" key="7">
    <source>
        <dbReference type="RuleBase" id="RU361139"/>
    </source>
</evidence>
<dbReference type="SUPFAM" id="SSF52518">
    <property type="entry name" value="Thiamin diphosphate-binding fold (THDP-binding)"/>
    <property type="match status" value="1"/>
</dbReference>